<dbReference type="AlphaFoldDB" id="A0A268P2W5"/>
<evidence type="ECO:0000313" key="2">
    <source>
        <dbReference type="Proteomes" id="UP000216207"/>
    </source>
</evidence>
<gene>
    <name evidence="1" type="ORF">CHH72_03280</name>
</gene>
<evidence type="ECO:0008006" key="3">
    <source>
        <dbReference type="Google" id="ProtNLM"/>
    </source>
</evidence>
<dbReference type="CDD" id="cd13399">
    <property type="entry name" value="Slt35-like"/>
    <property type="match status" value="1"/>
</dbReference>
<protein>
    <recommendedName>
        <fullName evidence="3">Transglycosylase SLT domain-containing protein</fullName>
    </recommendedName>
</protein>
<comment type="caution">
    <text evidence="1">The sequence shown here is derived from an EMBL/GenBank/DDBJ whole genome shotgun (WGS) entry which is preliminary data.</text>
</comment>
<dbReference type="Proteomes" id="UP000216207">
    <property type="component" value="Unassembled WGS sequence"/>
</dbReference>
<dbReference type="InterPro" id="IPR023346">
    <property type="entry name" value="Lysozyme-like_dom_sf"/>
</dbReference>
<reference evidence="1 2" key="1">
    <citation type="submission" date="2017-07" db="EMBL/GenBank/DDBJ databases">
        <title>Isolation and whole genome analysis of endospore-forming bacteria from heroin.</title>
        <authorList>
            <person name="Kalinowski J."/>
            <person name="Ahrens B."/>
            <person name="Al-Dilaimi A."/>
            <person name="Winkler A."/>
            <person name="Wibberg D."/>
            <person name="Schleenbecker U."/>
            <person name="Ruckert C."/>
            <person name="Wolfel R."/>
            <person name="Grass G."/>
        </authorList>
    </citation>
    <scope>NUCLEOTIDE SEQUENCE [LARGE SCALE GENOMIC DNA]</scope>
    <source>
        <strain evidence="1 2">7539</strain>
    </source>
</reference>
<dbReference type="EMBL" id="NPCC01000005">
    <property type="protein sequence ID" value="PAE90021.1"/>
    <property type="molecule type" value="Genomic_DNA"/>
</dbReference>
<proteinExistence type="predicted"/>
<organism evidence="1 2">
    <name type="scientific">Shouchella clausii</name>
    <name type="common">Alkalihalobacillus clausii</name>
    <dbReference type="NCBI Taxonomy" id="79880"/>
    <lineage>
        <taxon>Bacteria</taxon>
        <taxon>Bacillati</taxon>
        <taxon>Bacillota</taxon>
        <taxon>Bacilli</taxon>
        <taxon>Bacillales</taxon>
        <taxon>Bacillaceae</taxon>
        <taxon>Shouchella</taxon>
    </lineage>
</organism>
<sequence length="210" mass="23763">MRKWFLGISLFFLVCLVAIVLLFEQNDRFRQNVYKTIIAENQIPEDYVPIYKEAGEEYGVPWELLASVHRVETIFSTMDPLESPVGALGHFQFMPRTWVGWSYPGTDDIGNVAEDVDITDTDLIEAHNGYGTDASGSGKADPFDLADSAYSAARYLADHGAREGNYEEALFSYNKSEDYVEEVMGYYHTYTEEGYELIQLPLNRHKAAGT</sequence>
<evidence type="ECO:0000313" key="1">
    <source>
        <dbReference type="EMBL" id="PAE90021.1"/>
    </source>
</evidence>
<name>A0A268P2W5_SHOCL</name>
<dbReference type="OMA" id="NRSEQYV"/>
<dbReference type="Gene3D" id="1.10.530.10">
    <property type="match status" value="1"/>
</dbReference>
<dbReference type="SUPFAM" id="SSF53955">
    <property type="entry name" value="Lysozyme-like"/>
    <property type="match status" value="1"/>
</dbReference>
<dbReference type="RefSeq" id="WP_011246960.1">
    <property type="nucleotide sequence ID" value="NZ_BOQQ01000003.1"/>
</dbReference>
<accession>A0A268P2W5</accession>